<reference evidence="2 3" key="1">
    <citation type="journal article" date="2014" name="Nat. Commun.">
        <title>Klebsormidium flaccidum genome reveals primary factors for plant terrestrial adaptation.</title>
        <authorList>
            <person name="Hori K."/>
            <person name="Maruyama F."/>
            <person name="Fujisawa T."/>
            <person name="Togashi T."/>
            <person name="Yamamoto N."/>
            <person name="Seo M."/>
            <person name="Sato S."/>
            <person name="Yamada T."/>
            <person name="Mori H."/>
            <person name="Tajima N."/>
            <person name="Moriyama T."/>
            <person name="Ikeuchi M."/>
            <person name="Watanabe M."/>
            <person name="Wada H."/>
            <person name="Kobayashi K."/>
            <person name="Saito M."/>
            <person name="Masuda T."/>
            <person name="Sasaki-Sekimoto Y."/>
            <person name="Mashiguchi K."/>
            <person name="Awai K."/>
            <person name="Shimojima M."/>
            <person name="Masuda S."/>
            <person name="Iwai M."/>
            <person name="Nobusawa T."/>
            <person name="Narise T."/>
            <person name="Kondo S."/>
            <person name="Saito H."/>
            <person name="Sato R."/>
            <person name="Murakawa M."/>
            <person name="Ihara Y."/>
            <person name="Oshima-Yamada Y."/>
            <person name="Ohtaka K."/>
            <person name="Satoh M."/>
            <person name="Sonobe K."/>
            <person name="Ishii M."/>
            <person name="Ohtani R."/>
            <person name="Kanamori-Sato M."/>
            <person name="Honoki R."/>
            <person name="Miyazaki D."/>
            <person name="Mochizuki H."/>
            <person name="Umetsu J."/>
            <person name="Higashi K."/>
            <person name="Shibata D."/>
            <person name="Kamiya Y."/>
            <person name="Sato N."/>
            <person name="Nakamura Y."/>
            <person name="Tabata S."/>
            <person name="Ida S."/>
            <person name="Kurokawa K."/>
            <person name="Ohta H."/>
        </authorList>
    </citation>
    <scope>NUCLEOTIDE SEQUENCE [LARGE SCALE GENOMIC DNA]</scope>
    <source>
        <strain evidence="2 3">NIES-2285</strain>
    </source>
</reference>
<dbReference type="AlphaFoldDB" id="A0A1Y1IFH0"/>
<feature type="compositionally biased region" description="Basic and acidic residues" evidence="1">
    <location>
        <begin position="86"/>
        <end position="100"/>
    </location>
</feature>
<feature type="compositionally biased region" description="Basic and acidic residues" evidence="1">
    <location>
        <begin position="51"/>
        <end position="62"/>
    </location>
</feature>
<dbReference type="EMBL" id="DF237329">
    <property type="protein sequence ID" value="GAQ87831.1"/>
    <property type="molecule type" value="Genomic_DNA"/>
</dbReference>
<feature type="region of interest" description="Disordered" evidence="1">
    <location>
        <begin position="1"/>
        <end position="21"/>
    </location>
</feature>
<proteinExistence type="predicted"/>
<gene>
    <name evidence="2" type="ORF">KFL_003800070</name>
</gene>
<evidence type="ECO:0000256" key="1">
    <source>
        <dbReference type="SAM" id="MobiDB-lite"/>
    </source>
</evidence>
<keyword evidence="3" id="KW-1185">Reference proteome</keyword>
<protein>
    <submittedName>
        <fullName evidence="2">Uncharacterized protein</fullName>
    </submittedName>
</protein>
<accession>A0A1Y1IFH0</accession>
<organism evidence="2 3">
    <name type="scientific">Klebsormidium nitens</name>
    <name type="common">Green alga</name>
    <name type="synonym">Ulothrix nitens</name>
    <dbReference type="NCBI Taxonomy" id="105231"/>
    <lineage>
        <taxon>Eukaryota</taxon>
        <taxon>Viridiplantae</taxon>
        <taxon>Streptophyta</taxon>
        <taxon>Klebsormidiophyceae</taxon>
        <taxon>Klebsormidiales</taxon>
        <taxon>Klebsormidiaceae</taxon>
        <taxon>Klebsormidium</taxon>
    </lineage>
</organism>
<sequence>MLRIRSGATRQSTRTAARKGHLKVFARAREDEKGAEDEFLPPSRFMRKLRESRVGKRQKDGSGIEDGMGGRGRWCTGTGTDEAEWNDEKRGEEKGGGEEK</sequence>
<name>A0A1Y1IFH0_KLENI</name>
<feature type="region of interest" description="Disordered" evidence="1">
    <location>
        <begin position="51"/>
        <end position="100"/>
    </location>
</feature>
<dbReference type="Proteomes" id="UP000054558">
    <property type="component" value="Unassembled WGS sequence"/>
</dbReference>
<evidence type="ECO:0000313" key="2">
    <source>
        <dbReference type="EMBL" id="GAQ87831.1"/>
    </source>
</evidence>
<evidence type="ECO:0000313" key="3">
    <source>
        <dbReference type="Proteomes" id="UP000054558"/>
    </source>
</evidence>